<comment type="caution">
    <text evidence="1">The sequence shown here is derived from an EMBL/GenBank/DDBJ whole genome shotgun (WGS) entry which is preliminary data.</text>
</comment>
<proteinExistence type="predicted"/>
<sequence length="79" mass="9136">MKRGENQMYITNFAELAEVMMKRKHIKLKEVAEYIGTSAVYARHVIDGFYKGGKADSYKLEIADFLGIDRKYANIKEEV</sequence>
<gene>
    <name evidence="1" type="ORF">D358_01829</name>
</gene>
<reference evidence="1 2" key="1">
    <citation type="submission" date="2013-06" db="EMBL/GenBank/DDBJ databases">
        <authorList>
            <person name="Weinstock G."/>
            <person name="Sodergren E."/>
            <person name="Lobos E.A."/>
            <person name="Fulton L."/>
            <person name="Fulton R."/>
            <person name="Courtney L."/>
            <person name="Fronick C."/>
            <person name="O'Laughlin M."/>
            <person name="Godfrey J."/>
            <person name="Wilson R.M."/>
            <person name="Miner T."/>
            <person name="Farmer C."/>
            <person name="Delehaunty K."/>
            <person name="Cordes M."/>
            <person name="Minx P."/>
            <person name="Tomlinson C."/>
            <person name="Chen J."/>
            <person name="Wollam A."/>
            <person name="Pepin K.H."/>
            <person name="Bhonagiri V."/>
            <person name="Zhang X."/>
            <person name="Warren W."/>
            <person name="Mitreva M."/>
            <person name="Mardis E.R."/>
            <person name="Wilson R.K."/>
        </authorList>
    </citation>
    <scope>NUCLEOTIDE SEQUENCE [LARGE SCALE GENOMIC DNA]</scope>
    <source>
        <strain evidence="1 2">RP2S-4</strain>
    </source>
</reference>
<organism evidence="1 2">
    <name type="scientific">Enterococcus faecalis RP2S-4</name>
    <dbReference type="NCBI Taxonomy" id="1244145"/>
    <lineage>
        <taxon>Bacteria</taxon>
        <taxon>Bacillati</taxon>
        <taxon>Bacillota</taxon>
        <taxon>Bacilli</taxon>
        <taxon>Lactobacillales</taxon>
        <taxon>Enterococcaceae</taxon>
        <taxon>Enterococcus</taxon>
    </lineage>
</organism>
<dbReference type="EMBL" id="ATIR01000057">
    <property type="protein sequence ID" value="EPI07674.1"/>
    <property type="molecule type" value="Genomic_DNA"/>
</dbReference>
<name>A0ABC9TL37_ENTFL</name>
<evidence type="ECO:0008006" key="3">
    <source>
        <dbReference type="Google" id="ProtNLM"/>
    </source>
</evidence>
<dbReference type="AlphaFoldDB" id="A0ABC9TL37"/>
<evidence type="ECO:0000313" key="2">
    <source>
        <dbReference type="Proteomes" id="UP000015750"/>
    </source>
</evidence>
<dbReference type="Proteomes" id="UP000015750">
    <property type="component" value="Unassembled WGS sequence"/>
</dbReference>
<evidence type="ECO:0000313" key="1">
    <source>
        <dbReference type="EMBL" id="EPI07674.1"/>
    </source>
</evidence>
<accession>A0ABC9TL37</accession>
<protein>
    <recommendedName>
        <fullName evidence="3">HTH cro/C1-type domain-containing protein</fullName>
    </recommendedName>
</protein>